<proteinExistence type="inferred from homology"/>
<dbReference type="Gene3D" id="1.20.120.720">
    <property type="entry name" value="Myosin VI head, motor domain, U50 subdomain"/>
    <property type="match status" value="1"/>
</dbReference>
<evidence type="ECO:0000259" key="10">
    <source>
        <dbReference type="PROSITE" id="PS51456"/>
    </source>
</evidence>
<dbReference type="CDD" id="cd01378">
    <property type="entry name" value="MYSc_Myo1"/>
    <property type="match status" value="1"/>
</dbReference>
<dbReference type="GO" id="GO:0007368">
    <property type="term" value="P:determination of left/right symmetry"/>
    <property type="evidence" value="ECO:0007669"/>
    <property type="project" value="UniProtKB-ARBA"/>
</dbReference>
<evidence type="ECO:0000256" key="2">
    <source>
        <dbReference type="ARBA" id="ARBA00022737"/>
    </source>
</evidence>
<dbReference type="FunFam" id="3.40.850.10:FF:000101">
    <property type="entry name" value="Slow myosin heavy chain 2"/>
    <property type="match status" value="1"/>
</dbReference>
<feature type="domain" description="Myosin motor" evidence="10">
    <location>
        <begin position="12"/>
        <end position="690"/>
    </location>
</feature>
<keyword evidence="6 9" id="KW-0518">Myosin</keyword>
<dbReference type="GO" id="GO:0000146">
    <property type="term" value="F:microfilament motor activity"/>
    <property type="evidence" value="ECO:0007669"/>
    <property type="project" value="TreeGrafter"/>
</dbReference>
<dbReference type="GO" id="GO:0030048">
    <property type="term" value="P:actin filament-based movement"/>
    <property type="evidence" value="ECO:0007669"/>
    <property type="project" value="TreeGrafter"/>
</dbReference>
<dbReference type="GO" id="GO:0016459">
    <property type="term" value="C:myosin complex"/>
    <property type="evidence" value="ECO:0007669"/>
    <property type="project" value="UniProtKB-KW"/>
</dbReference>
<dbReference type="PROSITE" id="PS51456">
    <property type="entry name" value="MYOSIN_MOTOR"/>
    <property type="match status" value="1"/>
</dbReference>
<dbReference type="AlphaFoldDB" id="A0A443ST50"/>
<keyword evidence="5" id="KW-0446">Lipid-binding</keyword>
<dbReference type="PROSITE" id="PS51757">
    <property type="entry name" value="TH1"/>
    <property type="match status" value="1"/>
</dbReference>
<evidence type="ECO:0000313" key="13">
    <source>
        <dbReference type="Proteomes" id="UP000288716"/>
    </source>
</evidence>
<dbReference type="InterPro" id="IPR010926">
    <property type="entry name" value="Myosin_TH1"/>
</dbReference>
<dbReference type="GO" id="GO:0005902">
    <property type="term" value="C:microvillus"/>
    <property type="evidence" value="ECO:0007669"/>
    <property type="project" value="TreeGrafter"/>
</dbReference>
<comment type="caution">
    <text evidence="12">The sequence shown here is derived from an EMBL/GenBank/DDBJ whole genome shotgun (WGS) entry which is preliminary data.</text>
</comment>
<dbReference type="PROSITE" id="PS50096">
    <property type="entry name" value="IQ"/>
    <property type="match status" value="1"/>
</dbReference>
<evidence type="ECO:0000313" key="12">
    <source>
        <dbReference type="EMBL" id="RWS30683.1"/>
    </source>
</evidence>
<feature type="binding site" evidence="9">
    <location>
        <begin position="105"/>
        <end position="112"/>
    </location>
    <ligand>
        <name>ATP</name>
        <dbReference type="ChEBI" id="CHEBI:30616"/>
    </ligand>
</feature>
<keyword evidence="13" id="KW-1185">Reference proteome</keyword>
<evidence type="ECO:0000256" key="7">
    <source>
        <dbReference type="ARBA" id="ARBA00023175"/>
    </source>
</evidence>
<dbReference type="Proteomes" id="UP000288716">
    <property type="component" value="Unassembled WGS sequence"/>
</dbReference>
<dbReference type="EMBL" id="NCKV01000420">
    <property type="protein sequence ID" value="RWS30683.1"/>
    <property type="molecule type" value="Genomic_DNA"/>
</dbReference>
<keyword evidence="8 9" id="KW-0009">Actin-binding</keyword>
<evidence type="ECO:0000256" key="1">
    <source>
        <dbReference type="ARBA" id="ARBA00008314"/>
    </source>
</evidence>
<dbReference type="SMART" id="SM00015">
    <property type="entry name" value="IQ"/>
    <property type="match status" value="3"/>
</dbReference>
<accession>A0A443ST50</accession>
<feature type="region of interest" description="Actin-binding" evidence="9">
    <location>
        <begin position="567"/>
        <end position="589"/>
    </location>
</feature>
<dbReference type="STRING" id="299467.A0A443ST50"/>
<dbReference type="Gene3D" id="1.20.58.530">
    <property type="match status" value="1"/>
</dbReference>
<dbReference type="GO" id="GO:0009888">
    <property type="term" value="P:tissue development"/>
    <property type="evidence" value="ECO:0007669"/>
    <property type="project" value="UniProtKB-ARBA"/>
</dbReference>
<dbReference type="GO" id="GO:0051015">
    <property type="term" value="F:actin filament binding"/>
    <property type="evidence" value="ECO:0007669"/>
    <property type="project" value="TreeGrafter"/>
</dbReference>
<evidence type="ECO:0000256" key="6">
    <source>
        <dbReference type="ARBA" id="ARBA00023123"/>
    </source>
</evidence>
<evidence type="ECO:0000256" key="5">
    <source>
        <dbReference type="ARBA" id="ARBA00023121"/>
    </source>
</evidence>
<dbReference type="InterPro" id="IPR036072">
    <property type="entry name" value="MYSc_Myo1"/>
</dbReference>
<dbReference type="Pfam" id="PF00063">
    <property type="entry name" value="Myosin_head"/>
    <property type="match status" value="1"/>
</dbReference>
<feature type="domain" description="TH1" evidence="11">
    <location>
        <begin position="827"/>
        <end position="1014"/>
    </location>
</feature>
<dbReference type="InterPro" id="IPR036961">
    <property type="entry name" value="Kinesin_motor_dom_sf"/>
</dbReference>
<dbReference type="Gene3D" id="6.20.240.20">
    <property type="match status" value="1"/>
</dbReference>
<evidence type="ECO:0000256" key="9">
    <source>
        <dbReference type="PROSITE-ProRule" id="PRU00782"/>
    </source>
</evidence>
<dbReference type="GO" id="GO:0007015">
    <property type="term" value="P:actin filament organization"/>
    <property type="evidence" value="ECO:0007669"/>
    <property type="project" value="TreeGrafter"/>
</dbReference>
<dbReference type="Gene3D" id="1.20.5.190">
    <property type="match status" value="1"/>
</dbReference>
<evidence type="ECO:0000256" key="4">
    <source>
        <dbReference type="ARBA" id="ARBA00022840"/>
    </source>
</evidence>
<dbReference type="PANTHER" id="PTHR13140:SF679">
    <property type="entry name" value="UNCONVENTIONAL MYOSIN IC"/>
    <property type="match status" value="1"/>
</dbReference>
<keyword evidence="7 9" id="KW-0505">Motor protein</keyword>
<keyword evidence="3 9" id="KW-0547">Nucleotide-binding</keyword>
<dbReference type="Gene3D" id="1.10.10.820">
    <property type="match status" value="1"/>
</dbReference>
<organism evidence="12 13">
    <name type="scientific">Leptotrombidium deliense</name>
    <dbReference type="NCBI Taxonomy" id="299467"/>
    <lineage>
        <taxon>Eukaryota</taxon>
        <taxon>Metazoa</taxon>
        <taxon>Ecdysozoa</taxon>
        <taxon>Arthropoda</taxon>
        <taxon>Chelicerata</taxon>
        <taxon>Arachnida</taxon>
        <taxon>Acari</taxon>
        <taxon>Acariformes</taxon>
        <taxon>Trombidiformes</taxon>
        <taxon>Prostigmata</taxon>
        <taxon>Anystina</taxon>
        <taxon>Parasitengona</taxon>
        <taxon>Trombiculoidea</taxon>
        <taxon>Trombiculidae</taxon>
        <taxon>Leptotrombidium</taxon>
    </lineage>
</organism>
<dbReference type="FunFam" id="1.20.58.530:FF:000004">
    <property type="entry name" value="Unconventional myosin ID"/>
    <property type="match status" value="1"/>
</dbReference>
<keyword evidence="2" id="KW-0677">Repeat</keyword>
<dbReference type="PANTHER" id="PTHR13140">
    <property type="entry name" value="MYOSIN"/>
    <property type="match status" value="1"/>
</dbReference>
<dbReference type="InterPro" id="IPR000048">
    <property type="entry name" value="IQ_motif_EF-hand-BS"/>
</dbReference>
<dbReference type="VEuPathDB" id="VectorBase:LDEU001360"/>
<evidence type="ECO:0000256" key="8">
    <source>
        <dbReference type="ARBA" id="ARBA00023203"/>
    </source>
</evidence>
<dbReference type="InterPro" id="IPR027417">
    <property type="entry name" value="P-loop_NTPase"/>
</dbReference>
<dbReference type="InterPro" id="IPR001609">
    <property type="entry name" value="Myosin_head_motor_dom-like"/>
</dbReference>
<dbReference type="SUPFAM" id="SSF52540">
    <property type="entry name" value="P-loop containing nucleoside triphosphate hydrolases"/>
    <property type="match status" value="1"/>
</dbReference>
<dbReference type="GO" id="GO:0005886">
    <property type="term" value="C:plasma membrane"/>
    <property type="evidence" value="ECO:0007669"/>
    <property type="project" value="TreeGrafter"/>
</dbReference>
<dbReference type="FunFam" id="1.10.10.820:FF:000001">
    <property type="entry name" value="Myosin heavy chain"/>
    <property type="match status" value="1"/>
</dbReference>
<dbReference type="GO" id="GO:0005546">
    <property type="term" value="F:phosphatidylinositol-4,5-bisphosphate binding"/>
    <property type="evidence" value="ECO:0007669"/>
    <property type="project" value="UniProtKB-ARBA"/>
</dbReference>
<evidence type="ECO:0000259" key="11">
    <source>
        <dbReference type="PROSITE" id="PS51757"/>
    </source>
</evidence>
<dbReference type="OrthoDB" id="6108017at2759"/>
<name>A0A443ST50_9ACAR</name>
<dbReference type="Pfam" id="PF06017">
    <property type="entry name" value="Myosin_TH1"/>
    <property type="match status" value="1"/>
</dbReference>
<dbReference type="SMART" id="SM00242">
    <property type="entry name" value="MYSc"/>
    <property type="match status" value="1"/>
</dbReference>
<dbReference type="GO" id="GO:0005737">
    <property type="term" value="C:cytoplasm"/>
    <property type="evidence" value="ECO:0007669"/>
    <property type="project" value="UniProtKB-ARBA"/>
</dbReference>
<dbReference type="GO" id="GO:0006897">
    <property type="term" value="P:endocytosis"/>
    <property type="evidence" value="ECO:0007669"/>
    <property type="project" value="TreeGrafter"/>
</dbReference>
<protein>
    <submittedName>
        <fullName evidence="12">Unconventional myosin-Ic-like protein</fullName>
    </submittedName>
</protein>
<dbReference type="PRINTS" id="PR00193">
    <property type="entry name" value="MYOSINHEAVY"/>
</dbReference>
<comment type="similarity">
    <text evidence="1 9">Belongs to the TRAFAC class myosin-kinesin ATPase superfamily. Myosin family.</text>
</comment>
<sequence>MENAIHARDKVGVQDFVLLENYEDEDCFVENLRKRFNEDLIYTYIGQVLVSVNPYKNVNIYSPTFVEQHRNVNFYEVPPHIFAIADTCFHLMKDECKDQCILISGESGSGKTEASKKILQYLAAASNHSIAVENVKNKLLQSNPVLEAFGNAKTNRNDNSSRFGKYMDIEFNYMGAPFGGHIINYLLEKSRVVHQNKGERNFHIFYQLISGIDEHSLTKLQLRRDISAYYYLNQGDSGDVGYDDAKQFKIFKDALSAFEFSLEEEEALFLIVASILHTGNCGFIEDNGQAVIAQYKSISTICQLLGCSQDSLKQAFTNKSIEVRGEMVSTPLSRDQAIYARDALAKAIYERLFTWLVGKLNSALDCSSRSKDRTVIGLLDIYGFEVFENNGFEQFCINYCNEKLQQLFIELTLKSEQEEYLREQIEWEPVSYFNNRVICDLIDEKHKGIISILDEECVRPGDASDKSFLEKLEKVVGHHAHFFTHFTADNKMKKSLSRSEFRIKHYAGEVTYKVDAFLDKNNDALYRDLKKAMYNCDNTIIQQLFPKDEFHLKKRPETTATQFKCSLNKLMEILICKEPWYVRCIKPNSQKRPSIFDAKLVRHQIQYLGLMENLRVRRAGFAYRRGYDVFLQRYKSLCPKTWPNYKGTAVDGVRHLVSFLNYKPDEYRFGKTKLFIRFPRTLFETEDAFQHRKEELALIIQRIFRGYRERQKYNKMRRAVTLIAAYWKRHKCILLLRRRRWAASVIRGFIKGFIMRNEPVNEFNKAFVKSVRREWLLRLSKQLPKSVLDNSWPSAPSSCVEASELLKSMHKRCKVQKYCLSITEETKSQFEEKVFAEQLFKDRKRCYASSSNKEVTITEKLKFRHGFEVVYLTTVTKYDRHGYKPRGRILVLTQSSLLILDEKDLRVKYSVNYNDIEGFSLSDLNDGFIVVRVPQDLKQQKGDIILDCGENVVEVVVKLMLNSGIKKSLLKFENDGKISHRFDNGKQGTICCITGSETTVRKDKNGNLIVVNGPNDQ</sequence>
<reference evidence="12 13" key="1">
    <citation type="journal article" date="2018" name="Gigascience">
        <title>Genomes of trombidid mites reveal novel predicted allergens and laterally-transferred genes associated with secondary metabolism.</title>
        <authorList>
            <person name="Dong X."/>
            <person name="Chaisiri K."/>
            <person name="Xia D."/>
            <person name="Armstrong S.D."/>
            <person name="Fang Y."/>
            <person name="Donnelly M.J."/>
            <person name="Kadowaki T."/>
            <person name="McGarry J.W."/>
            <person name="Darby A.C."/>
            <person name="Makepeace B.L."/>
        </authorList>
    </citation>
    <scope>NUCLEOTIDE SEQUENCE [LARGE SCALE GENOMIC DNA]</scope>
    <source>
        <strain evidence="12">UoL-UT</strain>
    </source>
</reference>
<keyword evidence="4 9" id="KW-0067">ATP-binding</keyword>
<gene>
    <name evidence="12" type="ORF">B4U80_08318</name>
</gene>
<dbReference type="Gene3D" id="3.40.850.10">
    <property type="entry name" value="Kinesin motor domain"/>
    <property type="match status" value="1"/>
</dbReference>
<dbReference type="GO" id="GO:0005524">
    <property type="term" value="F:ATP binding"/>
    <property type="evidence" value="ECO:0007669"/>
    <property type="project" value="UniProtKB-UniRule"/>
</dbReference>
<evidence type="ECO:0000256" key="3">
    <source>
        <dbReference type="ARBA" id="ARBA00022741"/>
    </source>
</evidence>